<evidence type="ECO:0000256" key="1">
    <source>
        <dbReference type="ARBA" id="ARBA00022679"/>
    </source>
</evidence>
<gene>
    <name evidence="4" type="ORF">A4A58_13855</name>
</gene>
<dbReference type="PANTHER" id="PTHR43877">
    <property type="entry name" value="AMINOALKYLPHOSPHONATE N-ACETYLTRANSFERASE-RELATED-RELATED"/>
    <property type="match status" value="1"/>
</dbReference>
<dbReference type="EMBL" id="LVYV01000045">
    <property type="protein sequence ID" value="KZD21448.1"/>
    <property type="molecule type" value="Genomic_DNA"/>
</dbReference>
<dbReference type="Proteomes" id="UP000076574">
    <property type="component" value="Unassembled WGS sequence"/>
</dbReference>
<evidence type="ECO:0000256" key="2">
    <source>
        <dbReference type="ARBA" id="ARBA00023315"/>
    </source>
</evidence>
<reference evidence="4 5" key="1">
    <citation type="submission" date="2016-03" db="EMBL/GenBank/DDBJ databases">
        <title>Microsymbionts genomes from the relict species Vavilovia formosa (Stev.) Fed.</title>
        <authorList>
            <person name="Kopat V."/>
            <person name="Chirak E."/>
            <person name="Kimeklis A."/>
            <person name="Andronov E."/>
        </authorList>
    </citation>
    <scope>NUCLEOTIDE SEQUENCE [LARGE SCALE GENOMIC DNA]</scope>
    <source>
        <strain evidence="4 5">Vaf07</strain>
    </source>
</reference>
<keyword evidence="5" id="KW-1185">Reference proteome</keyword>
<dbReference type="Gene3D" id="3.40.630.30">
    <property type="match status" value="1"/>
</dbReference>
<dbReference type="SUPFAM" id="SSF55729">
    <property type="entry name" value="Acyl-CoA N-acyltransferases (Nat)"/>
    <property type="match status" value="1"/>
</dbReference>
<dbReference type="Pfam" id="PF00583">
    <property type="entry name" value="Acetyltransf_1"/>
    <property type="match status" value="1"/>
</dbReference>
<keyword evidence="1" id="KW-0808">Transferase</keyword>
<evidence type="ECO:0000313" key="5">
    <source>
        <dbReference type="Proteomes" id="UP000076574"/>
    </source>
</evidence>
<dbReference type="InterPro" id="IPR016181">
    <property type="entry name" value="Acyl_CoA_acyltransferase"/>
</dbReference>
<accession>A0A163XVV9</accession>
<protein>
    <recommendedName>
        <fullName evidence="3">N-acetyltransferase domain-containing protein</fullName>
    </recommendedName>
</protein>
<comment type="caution">
    <text evidence="4">The sequence shown here is derived from an EMBL/GenBank/DDBJ whole genome shotgun (WGS) entry which is preliminary data.</text>
</comment>
<feature type="domain" description="N-acetyltransferase" evidence="3">
    <location>
        <begin position="41"/>
        <end position="176"/>
    </location>
</feature>
<dbReference type="AlphaFoldDB" id="A0A163XVV9"/>
<proteinExistence type="predicted"/>
<name>A0A163XVV9_9BRAD</name>
<evidence type="ECO:0000313" key="4">
    <source>
        <dbReference type="EMBL" id="KZD21448.1"/>
    </source>
</evidence>
<dbReference type="STRING" id="943830.A4A58_13855"/>
<dbReference type="InterPro" id="IPR000182">
    <property type="entry name" value="GNAT_dom"/>
</dbReference>
<sequence>MPSELHAPQSFQIGWCRDPDLADTISAMLLAIGDPAYISHAELQYGIADNLGRWADNREARTRQYVASMLSASPDNAEERRVATITINATIVGFALVEITRTNPANPFAILHDVVFSPSVQGLGLGNALFDWLAEQCRAEGVQRFFLESGVDNHRAHAFFKRQGFLQTSIVMMRDL</sequence>
<keyword evidence="2" id="KW-0012">Acyltransferase</keyword>
<dbReference type="PROSITE" id="PS51186">
    <property type="entry name" value="GNAT"/>
    <property type="match status" value="1"/>
</dbReference>
<dbReference type="GO" id="GO:0016747">
    <property type="term" value="F:acyltransferase activity, transferring groups other than amino-acyl groups"/>
    <property type="evidence" value="ECO:0007669"/>
    <property type="project" value="InterPro"/>
</dbReference>
<organism evidence="4 5">
    <name type="scientific">Tardiphaga robiniae</name>
    <dbReference type="NCBI Taxonomy" id="943830"/>
    <lineage>
        <taxon>Bacteria</taxon>
        <taxon>Pseudomonadati</taxon>
        <taxon>Pseudomonadota</taxon>
        <taxon>Alphaproteobacteria</taxon>
        <taxon>Hyphomicrobiales</taxon>
        <taxon>Nitrobacteraceae</taxon>
        <taxon>Tardiphaga</taxon>
    </lineage>
</organism>
<dbReference type="InterPro" id="IPR050832">
    <property type="entry name" value="Bact_Acetyltransf"/>
</dbReference>
<evidence type="ECO:0000259" key="3">
    <source>
        <dbReference type="PROSITE" id="PS51186"/>
    </source>
</evidence>